<dbReference type="Proteomes" id="UP000466966">
    <property type="component" value="Unassembled WGS sequence"/>
</dbReference>
<evidence type="ECO:0000313" key="2">
    <source>
        <dbReference type="EMBL" id="MXO72874.1"/>
    </source>
</evidence>
<evidence type="ECO:0000313" key="3">
    <source>
        <dbReference type="Proteomes" id="UP000466966"/>
    </source>
</evidence>
<reference evidence="2 3" key="1">
    <citation type="submission" date="2019-12" db="EMBL/GenBank/DDBJ databases">
        <title>Genomic-based taxomic classification of the family Erythrobacteraceae.</title>
        <authorList>
            <person name="Xu L."/>
        </authorList>
    </citation>
    <scope>NUCLEOTIDE SEQUENCE [LARGE SCALE GENOMIC DNA]</scope>
    <source>
        <strain evidence="2 3">M0322</strain>
    </source>
</reference>
<protein>
    <submittedName>
        <fullName evidence="2">Uncharacterized protein</fullName>
    </submittedName>
</protein>
<feature type="compositionally biased region" description="Basic and acidic residues" evidence="1">
    <location>
        <begin position="1"/>
        <end position="13"/>
    </location>
</feature>
<dbReference type="AlphaFoldDB" id="A0A844Z2F6"/>
<organism evidence="2 3">
    <name type="scientific">Alteraurantiacibacter buctensis</name>
    <dbReference type="NCBI Taxonomy" id="1503981"/>
    <lineage>
        <taxon>Bacteria</taxon>
        <taxon>Pseudomonadati</taxon>
        <taxon>Pseudomonadota</taxon>
        <taxon>Alphaproteobacteria</taxon>
        <taxon>Sphingomonadales</taxon>
        <taxon>Erythrobacteraceae</taxon>
        <taxon>Alteraurantiacibacter</taxon>
    </lineage>
</organism>
<gene>
    <name evidence="2" type="ORF">GRI99_14675</name>
</gene>
<name>A0A844Z2F6_9SPHN</name>
<dbReference type="OrthoDB" id="7875791at2"/>
<comment type="caution">
    <text evidence="2">The sequence shown here is derived from an EMBL/GenBank/DDBJ whole genome shotgun (WGS) entry which is preliminary data.</text>
</comment>
<evidence type="ECO:0000256" key="1">
    <source>
        <dbReference type="SAM" id="MobiDB-lite"/>
    </source>
</evidence>
<proteinExistence type="predicted"/>
<dbReference type="RefSeq" id="WP_160772805.1">
    <property type="nucleotide sequence ID" value="NZ_WTYV01000006.1"/>
</dbReference>
<accession>A0A844Z2F6</accession>
<sequence>MADPLDHDGDGRKGGSRPRKPKGALTVKKAEAIHDGEGGFLPVGASFSPADEAAGAELVAKGLAE</sequence>
<dbReference type="EMBL" id="WTYV01000006">
    <property type="protein sequence ID" value="MXO72874.1"/>
    <property type="molecule type" value="Genomic_DNA"/>
</dbReference>
<feature type="region of interest" description="Disordered" evidence="1">
    <location>
        <begin position="1"/>
        <end position="27"/>
    </location>
</feature>
<keyword evidence="3" id="KW-1185">Reference proteome</keyword>